<keyword evidence="2" id="KW-0479">Metal-binding</keyword>
<protein>
    <submittedName>
        <fullName evidence="8">2OG-Fe(II) oxygenase</fullName>
    </submittedName>
</protein>
<dbReference type="PROSITE" id="PS51471">
    <property type="entry name" value="FE2OG_OXY"/>
    <property type="match status" value="1"/>
</dbReference>
<dbReference type="EMBL" id="JALPQF010000006">
    <property type="protein sequence ID" value="MCK8480437.1"/>
    <property type="molecule type" value="Genomic_DNA"/>
</dbReference>
<dbReference type="Pfam" id="PF13640">
    <property type="entry name" value="2OG-FeII_Oxy_3"/>
    <property type="match status" value="1"/>
</dbReference>
<gene>
    <name evidence="8" type="ORF">MUY34_07385</name>
</gene>
<dbReference type="InterPro" id="IPR006620">
    <property type="entry name" value="Pro_4_hyd_alph"/>
</dbReference>
<keyword evidence="6" id="KW-0408">Iron</keyword>
<evidence type="ECO:0000259" key="7">
    <source>
        <dbReference type="PROSITE" id="PS51471"/>
    </source>
</evidence>
<keyword evidence="9" id="KW-1185">Reference proteome</keyword>
<keyword evidence="5" id="KW-0560">Oxidoreductase</keyword>
<dbReference type="InterPro" id="IPR044862">
    <property type="entry name" value="Pro_4_hyd_alph_FE2OG_OXY"/>
</dbReference>
<evidence type="ECO:0000256" key="6">
    <source>
        <dbReference type="ARBA" id="ARBA00023004"/>
    </source>
</evidence>
<keyword evidence="3" id="KW-0847">Vitamin C</keyword>
<feature type="domain" description="Fe2OG dioxygenase" evidence="7">
    <location>
        <begin position="87"/>
        <end position="179"/>
    </location>
</feature>
<name>A0ABT0H7U6_9FLAO</name>
<accession>A0ABT0H7U6</accession>
<evidence type="ECO:0000256" key="3">
    <source>
        <dbReference type="ARBA" id="ARBA00022896"/>
    </source>
</evidence>
<evidence type="ECO:0000313" key="8">
    <source>
        <dbReference type="EMBL" id="MCK8480437.1"/>
    </source>
</evidence>
<dbReference type="Proteomes" id="UP001203687">
    <property type="component" value="Unassembled WGS sequence"/>
</dbReference>
<reference evidence="8" key="1">
    <citation type="submission" date="2022-04" db="EMBL/GenBank/DDBJ databases">
        <authorList>
            <person name="Ren T."/>
        </authorList>
    </citation>
    <scope>NUCLEOTIDE SEQUENCE</scope>
    <source>
        <strain evidence="8">F63249</strain>
    </source>
</reference>
<organism evidence="8 9">
    <name type="scientific">Psychroserpens algicola</name>
    <dbReference type="NCBI Taxonomy" id="1719034"/>
    <lineage>
        <taxon>Bacteria</taxon>
        <taxon>Pseudomonadati</taxon>
        <taxon>Bacteroidota</taxon>
        <taxon>Flavobacteriia</taxon>
        <taxon>Flavobacteriales</taxon>
        <taxon>Flavobacteriaceae</taxon>
        <taxon>Psychroserpens</taxon>
    </lineage>
</organism>
<dbReference type="Gene3D" id="2.60.120.620">
    <property type="entry name" value="q2cbj1_9rhob like domain"/>
    <property type="match status" value="1"/>
</dbReference>
<comment type="cofactor">
    <cofactor evidence="1">
        <name>L-ascorbate</name>
        <dbReference type="ChEBI" id="CHEBI:38290"/>
    </cofactor>
</comment>
<dbReference type="RefSeq" id="WP_248412547.1">
    <property type="nucleotide sequence ID" value="NZ_JALPQF010000006.1"/>
</dbReference>
<evidence type="ECO:0000256" key="4">
    <source>
        <dbReference type="ARBA" id="ARBA00022964"/>
    </source>
</evidence>
<comment type="caution">
    <text evidence="8">The sequence shown here is derived from an EMBL/GenBank/DDBJ whole genome shotgun (WGS) entry which is preliminary data.</text>
</comment>
<dbReference type="InterPro" id="IPR045054">
    <property type="entry name" value="P4HA-like"/>
</dbReference>
<sequence length="183" mass="21389">MKKTDLHPQIFTVDNFLSVEACSNYIEKAELQNFEEAKVNMQGNQVMNKMVRNNDRLLFFDTNLAEDLWLKLKPFVPESIGSSVAIGLNEMFRIYRYETGQRFKMHRDGSYERNDTEFSILSFLIYLNDDFEGGETEFRKIATVKPKTGMALVFHHPVRHEGKEIISGIKYVLRTDVMYKLDT</sequence>
<keyword evidence="4" id="KW-0223">Dioxygenase</keyword>
<dbReference type="SMART" id="SM00702">
    <property type="entry name" value="P4Hc"/>
    <property type="match status" value="1"/>
</dbReference>
<dbReference type="PANTHER" id="PTHR10869:SF236">
    <property type="entry name" value="PROLYL 4-HYDROXYLASE ALPHA SUBUNIT DOMAIN-CONTAINING PROTEIN"/>
    <property type="match status" value="1"/>
</dbReference>
<evidence type="ECO:0000256" key="2">
    <source>
        <dbReference type="ARBA" id="ARBA00022723"/>
    </source>
</evidence>
<dbReference type="PANTHER" id="PTHR10869">
    <property type="entry name" value="PROLYL 4-HYDROXYLASE ALPHA SUBUNIT"/>
    <property type="match status" value="1"/>
</dbReference>
<dbReference type="InterPro" id="IPR005123">
    <property type="entry name" value="Oxoglu/Fe-dep_dioxygenase_dom"/>
</dbReference>
<evidence type="ECO:0000313" key="9">
    <source>
        <dbReference type="Proteomes" id="UP001203687"/>
    </source>
</evidence>
<proteinExistence type="predicted"/>
<evidence type="ECO:0000256" key="1">
    <source>
        <dbReference type="ARBA" id="ARBA00001961"/>
    </source>
</evidence>
<evidence type="ECO:0000256" key="5">
    <source>
        <dbReference type="ARBA" id="ARBA00023002"/>
    </source>
</evidence>